<feature type="domain" description="Gcp-like" evidence="1">
    <location>
        <begin position="35"/>
        <end position="149"/>
    </location>
</feature>
<dbReference type="Pfam" id="PF00814">
    <property type="entry name" value="TsaD"/>
    <property type="match status" value="1"/>
</dbReference>
<reference evidence="2" key="2">
    <citation type="submission" date="2021-04" db="EMBL/GenBank/DDBJ databases">
        <authorList>
            <person name="Gilroy R."/>
        </authorList>
    </citation>
    <scope>NUCLEOTIDE SEQUENCE</scope>
    <source>
        <strain evidence="2">ChiGjej6B6-14162</strain>
    </source>
</reference>
<dbReference type="InterPro" id="IPR043129">
    <property type="entry name" value="ATPase_NBD"/>
</dbReference>
<protein>
    <submittedName>
        <fullName evidence="2">tRNA (Adenosine(37)-N6)-threonylcarbamoyltransferase complex dimerization subunit type 1 TsaB</fullName>
        <ecNumber evidence="2">2.3.1.234</ecNumber>
    </submittedName>
</protein>
<dbReference type="SUPFAM" id="SSF53067">
    <property type="entry name" value="Actin-like ATPase domain"/>
    <property type="match status" value="2"/>
</dbReference>
<gene>
    <name evidence="2" type="primary">tsaB</name>
    <name evidence="2" type="ORF">H9977_08725</name>
</gene>
<dbReference type="AlphaFoldDB" id="A0A9D1X9U4"/>
<dbReference type="Gene3D" id="3.30.420.40">
    <property type="match status" value="2"/>
</dbReference>
<dbReference type="EC" id="2.3.1.234" evidence="2"/>
<dbReference type="InterPro" id="IPR022496">
    <property type="entry name" value="T6A_TsaB"/>
</dbReference>
<dbReference type="GO" id="GO:0005829">
    <property type="term" value="C:cytosol"/>
    <property type="evidence" value="ECO:0007669"/>
    <property type="project" value="TreeGrafter"/>
</dbReference>
<sequence>MPVILNIETSTSLCSVALAMDGEVIFSKESHDGPSHASLLGVYVEEALGAAKAGNHSIDAVAVSCGPGSYTGLRIGVSMAKGLCFGYGIPLIGIRTLDLLASEAIRHEGGAVDRLYCAMMDARRMEVYAAIYDANLSALRPAAADVVDGQTYADFLAKGPVCFFGNGAGKCASVIDSPNASFIEGIEPLASAMAPLAEKAYAASRFEDVAYFEPFYLKEFQATIAKNKVLSEALGERH</sequence>
<dbReference type="InterPro" id="IPR000905">
    <property type="entry name" value="Gcp-like_dom"/>
</dbReference>
<evidence type="ECO:0000313" key="2">
    <source>
        <dbReference type="EMBL" id="HIX75097.1"/>
    </source>
</evidence>
<proteinExistence type="predicted"/>
<dbReference type="PANTHER" id="PTHR11735:SF11">
    <property type="entry name" value="TRNA THREONYLCARBAMOYLADENOSINE BIOSYNTHESIS PROTEIN TSAB"/>
    <property type="match status" value="1"/>
</dbReference>
<keyword evidence="2" id="KW-0808">Transferase</keyword>
<evidence type="ECO:0000313" key="3">
    <source>
        <dbReference type="Proteomes" id="UP000886740"/>
    </source>
</evidence>
<dbReference type="NCBIfam" id="TIGR03725">
    <property type="entry name" value="T6A_YeaZ"/>
    <property type="match status" value="1"/>
</dbReference>
<dbReference type="PANTHER" id="PTHR11735">
    <property type="entry name" value="TRNA N6-ADENOSINE THREONYLCARBAMOYLTRANSFERASE"/>
    <property type="match status" value="1"/>
</dbReference>
<comment type="caution">
    <text evidence="2">The sequence shown here is derived from an EMBL/GenBank/DDBJ whole genome shotgun (WGS) entry which is preliminary data.</text>
</comment>
<evidence type="ECO:0000259" key="1">
    <source>
        <dbReference type="Pfam" id="PF00814"/>
    </source>
</evidence>
<dbReference type="CDD" id="cd24032">
    <property type="entry name" value="ASKHA_NBD_TsaB"/>
    <property type="match status" value="1"/>
</dbReference>
<accession>A0A9D1X9U4</accession>
<name>A0A9D1X9U4_9BACT</name>
<dbReference type="Proteomes" id="UP000886740">
    <property type="component" value="Unassembled WGS sequence"/>
</dbReference>
<dbReference type="GO" id="GO:0002949">
    <property type="term" value="P:tRNA threonylcarbamoyladenosine modification"/>
    <property type="evidence" value="ECO:0007669"/>
    <property type="project" value="InterPro"/>
</dbReference>
<dbReference type="EMBL" id="DXEL01000058">
    <property type="protein sequence ID" value="HIX75097.1"/>
    <property type="molecule type" value="Genomic_DNA"/>
</dbReference>
<organism evidence="2 3">
    <name type="scientific">Candidatus Parabacteroides intestinipullorum</name>
    <dbReference type="NCBI Taxonomy" id="2838723"/>
    <lineage>
        <taxon>Bacteria</taxon>
        <taxon>Pseudomonadati</taxon>
        <taxon>Bacteroidota</taxon>
        <taxon>Bacteroidia</taxon>
        <taxon>Bacteroidales</taxon>
        <taxon>Tannerellaceae</taxon>
        <taxon>Parabacteroides</taxon>
    </lineage>
</organism>
<keyword evidence="2" id="KW-0012">Acyltransferase</keyword>
<dbReference type="GO" id="GO:0061711">
    <property type="term" value="F:tRNA N(6)-L-threonylcarbamoyladenine synthase activity"/>
    <property type="evidence" value="ECO:0007669"/>
    <property type="project" value="UniProtKB-EC"/>
</dbReference>
<reference evidence="2" key="1">
    <citation type="journal article" date="2021" name="PeerJ">
        <title>Extensive microbial diversity within the chicken gut microbiome revealed by metagenomics and culture.</title>
        <authorList>
            <person name="Gilroy R."/>
            <person name="Ravi A."/>
            <person name="Getino M."/>
            <person name="Pursley I."/>
            <person name="Horton D.L."/>
            <person name="Alikhan N.F."/>
            <person name="Baker D."/>
            <person name="Gharbi K."/>
            <person name="Hall N."/>
            <person name="Watson M."/>
            <person name="Adriaenssens E.M."/>
            <person name="Foster-Nyarko E."/>
            <person name="Jarju S."/>
            <person name="Secka A."/>
            <person name="Antonio M."/>
            <person name="Oren A."/>
            <person name="Chaudhuri R.R."/>
            <person name="La Ragione R."/>
            <person name="Hildebrand F."/>
            <person name="Pallen M.J."/>
        </authorList>
    </citation>
    <scope>NUCLEOTIDE SEQUENCE</scope>
    <source>
        <strain evidence="2">ChiGjej6B6-14162</strain>
    </source>
</reference>